<dbReference type="WBParaSite" id="NBR_0000639801-mRNA-1">
    <property type="protein sequence ID" value="NBR_0000639801-mRNA-1"/>
    <property type="gene ID" value="NBR_0000639801"/>
</dbReference>
<evidence type="ECO:0000313" key="2">
    <source>
        <dbReference type="Proteomes" id="UP000271162"/>
    </source>
</evidence>
<keyword evidence="2" id="KW-1185">Reference proteome</keyword>
<accession>A0A0N4XUK3</accession>
<dbReference type="EMBL" id="UYSL01019798">
    <property type="protein sequence ID" value="VDL69988.1"/>
    <property type="molecule type" value="Genomic_DNA"/>
</dbReference>
<dbReference type="OMA" id="AMFLYNS"/>
<evidence type="ECO:0000313" key="1">
    <source>
        <dbReference type="EMBL" id="VDL69988.1"/>
    </source>
</evidence>
<protein>
    <submittedName>
        <fullName evidence="3">Secreted protein</fullName>
    </submittedName>
</protein>
<reference evidence="3" key="1">
    <citation type="submission" date="2017-02" db="UniProtKB">
        <authorList>
            <consortium name="WormBaseParasite"/>
        </authorList>
    </citation>
    <scope>IDENTIFICATION</scope>
</reference>
<evidence type="ECO:0000313" key="3">
    <source>
        <dbReference type="WBParaSite" id="NBR_0000639801-mRNA-1"/>
    </source>
</evidence>
<dbReference type="AlphaFoldDB" id="A0A0N4XUK3"/>
<name>A0A0N4XUK3_NIPBR</name>
<proteinExistence type="predicted"/>
<reference evidence="1 2" key="2">
    <citation type="submission" date="2018-11" db="EMBL/GenBank/DDBJ databases">
        <authorList>
            <consortium name="Pathogen Informatics"/>
        </authorList>
    </citation>
    <scope>NUCLEOTIDE SEQUENCE [LARGE SCALE GENOMIC DNA]</scope>
</reference>
<organism evidence="3">
    <name type="scientific">Nippostrongylus brasiliensis</name>
    <name type="common">Rat hookworm</name>
    <dbReference type="NCBI Taxonomy" id="27835"/>
    <lineage>
        <taxon>Eukaryota</taxon>
        <taxon>Metazoa</taxon>
        <taxon>Ecdysozoa</taxon>
        <taxon>Nematoda</taxon>
        <taxon>Chromadorea</taxon>
        <taxon>Rhabditida</taxon>
        <taxon>Rhabditina</taxon>
        <taxon>Rhabditomorpha</taxon>
        <taxon>Strongyloidea</taxon>
        <taxon>Heligmosomidae</taxon>
        <taxon>Nippostrongylus</taxon>
    </lineage>
</organism>
<sequence length="82" mass="9723">MWMLVCFFLPALLFCICAFLAWLRVLYVSRRRQKREKGPYFSNERRPKGEGEVVCSIPIRVLDFETGKTFIYSSNEDIRPEV</sequence>
<gene>
    <name evidence="1" type="ORF">NBR_LOCUS6399</name>
</gene>
<dbReference type="Proteomes" id="UP000271162">
    <property type="component" value="Unassembled WGS sequence"/>
</dbReference>